<dbReference type="Gene3D" id="3.20.20.120">
    <property type="entry name" value="Enolase-like C-terminal domain"/>
    <property type="match status" value="1"/>
</dbReference>
<dbReference type="InterPro" id="IPR029017">
    <property type="entry name" value="Enolase-like_N"/>
</dbReference>
<proteinExistence type="predicted"/>
<name>A0ABT9XP82_9BACL</name>
<dbReference type="SFLD" id="SFLDS00001">
    <property type="entry name" value="Enolase"/>
    <property type="match status" value="1"/>
</dbReference>
<dbReference type="InterPro" id="IPR013342">
    <property type="entry name" value="Mandelate_racemase_C"/>
</dbReference>
<organism evidence="5 6">
    <name type="scientific">Alicyclobacillus cycloheptanicus</name>
    <dbReference type="NCBI Taxonomy" id="1457"/>
    <lineage>
        <taxon>Bacteria</taxon>
        <taxon>Bacillati</taxon>
        <taxon>Bacillota</taxon>
        <taxon>Bacilli</taxon>
        <taxon>Bacillales</taxon>
        <taxon>Alicyclobacillaceae</taxon>
        <taxon>Alicyclobacillus</taxon>
    </lineage>
</organism>
<dbReference type="Proteomes" id="UP001232973">
    <property type="component" value="Unassembled WGS sequence"/>
</dbReference>
<keyword evidence="6" id="KW-1185">Reference proteome</keyword>
<dbReference type="PANTHER" id="PTHR13794:SF58">
    <property type="entry name" value="MITOCHONDRIAL ENOLASE SUPERFAMILY MEMBER 1"/>
    <property type="match status" value="1"/>
</dbReference>
<comment type="cofactor">
    <cofactor evidence="1">
        <name>Mg(2+)</name>
        <dbReference type="ChEBI" id="CHEBI:18420"/>
    </cofactor>
</comment>
<dbReference type="Gene3D" id="3.30.390.10">
    <property type="entry name" value="Enolase-like, N-terminal domain"/>
    <property type="match status" value="1"/>
</dbReference>
<evidence type="ECO:0000313" key="6">
    <source>
        <dbReference type="Proteomes" id="UP001232973"/>
    </source>
</evidence>
<dbReference type="InterPro" id="IPR046945">
    <property type="entry name" value="RHMD-like"/>
</dbReference>
<protein>
    <submittedName>
        <fullName evidence="5">L-alanine-DL-glutamate epimerase-like enolase superfamily enzyme</fullName>
    </submittedName>
</protein>
<evidence type="ECO:0000256" key="1">
    <source>
        <dbReference type="ARBA" id="ARBA00001946"/>
    </source>
</evidence>
<reference evidence="5 6" key="1">
    <citation type="submission" date="2023-07" db="EMBL/GenBank/DDBJ databases">
        <title>Genomic Encyclopedia of Type Strains, Phase IV (KMG-IV): sequencing the most valuable type-strain genomes for metagenomic binning, comparative biology and taxonomic classification.</title>
        <authorList>
            <person name="Goeker M."/>
        </authorList>
    </citation>
    <scope>NUCLEOTIDE SEQUENCE [LARGE SCALE GENOMIC DNA]</scope>
    <source>
        <strain evidence="5 6">DSM 4006</strain>
    </source>
</reference>
<dbReference type="Pfam" id="PF13378">
    <property type="entry name" value="MR_MLE_C"/>
    <property type="match status" value="1"/>
</dbReference>
<dbReference type="EMBL" id="JAUSTP010000055">
    <property type="protein sequence ID" value="MDQ0191568.1"/>
    <property type="molecule type" value="Genomic_DNA"/>
</dbReference>
<dbReference type="InterPro" id="IPR029065">
    <property type="entry name" value="Enolase_C-like"/>
</dbReference>
<dbReference type="PANTHER" id="PTHR13794">
    <property type="entry name" value="ENOLASE SUPERFAMILY, MANDELATE RACEMASE"/>
    <property type="match status" value="1"/>
</dbReference>
<dbReference type="Pfam" id="PF02746">
    <property type="entry name" value="MR_MLE_N"/>
    <property type="match status" value="1"/>
</dbReference>
<dbReference type="SUPFAM" id="SSF54826">
    <property type="entry name" value="Enolase N-terminal domain-like"/>
    <property type="match status" value="1"/>
</dbReference>
<dbReference type="SUPFAM" id="SSF51604">
    <property type="entry name" value="Enolase C-terminal domain-like"/>
    <property type="match status" value="1"/>
</dbReference>
<dbReference type="InterPro" id="IPR036849">
    <property type="entry name" value="Enolase-like_C_sf"/>
</dbReference>
<feature type="domain" description="Mandelate racemase/muconate lactonizing enzyme C-terminal" evidence="4">
    <location>
        <begin position="160"/>
        <end position="254"/>
    </location>
</feature>
<keyword evidence="2" id="KW-0479">Metal-binding</keyword>
<accession>A0ABT9XP82</accession>
<keyword evidence="3" id="KW-0460">Magnesium</keyword>
<evidence type="ECO:0000259" key="4">
    <source>
        <dbReference type="SMART" id="SM00922"/>
    </source>
</evidence>
<evidence type="ECO:0000256" key="2">
    <source>
        <dbReference type="ARBA" id="ARBA00022723"/>
    </source>
</evidence>
<evidence type="ECO:0000313" key="5">
    <source>
        <dbReference type="EMBL" id="MDQ0191568.1"/>
    </source>
</evidence>
<comment type="caution">
    <text evidence="5">The sequence shown here is derived from an EMBL/GenBank/DDBJ whole genome shotgun (WGS) entry which is preliminary data.</text>
</comment>
<dbReference type="SMART" id="SM00922">
    <property type="entry name" value="MR_MLE"/>
    <property type="match status" value="1"/>
</dbReference>
<dbReference type="RefSeq" id="WP_274457233.1">
    <property type="nucleotide sequence ID" value="NZ_CP067097.1"/>
</dbReference>
<evidence type="ECO:0000256" key="3">
    <source>
        <dbReference type="ARBA" id="ARBA00022842"/>
    </source>
</evidence>
<dbReference type="InterPro" id="IPR013341">
    <property type="entry name" value="Mandelate_racemase_N_dom"/>
</dbReference>
<dbReference type="CDD" id="cd03316">
    <property type="entry name" value="MR_like"/>
    <property type="match status" value="1"/>
</dbReference>
<sequence>MNGIDSTNPGPVKITRIETDVLRVPLETDYKGSYYHMTHRATIFTRIYTDQGVVGEIYTGDEDDGNAEIQKIIHDEIAPKLIGEDALAIERIWELTRPVTFNILRDRRLGLVAQACIDEALWDIFGKVAGQPLWRLWGGYTNTRPIICTGGYYGTGVSIEEELTRIYDMGYRGMKFKVGGKSPEEDAARFIEARKAAGPDFILIADANQGWDVDEATKFAKLVEEYDLYYFEEPCNWANDHRYMRDVRYKSGARVCAGQSELSAAGCRDLMEHGAIDFCNFDGSWSGGPTEWRRVAAIATAYGVQMAHHEEAQISAHLLSSIPHGTFVDTFVPERDPIWWNIITNRPEIQDGRISVGEAPGYGWEYDDKYIDKYSVSHVETTSAL</sequence>
<gene>
    <name evidence="5" type="ORF">J2S03_003439</name>
</gene>